<evidence type="ECO:0000313" key="1">
    <source>
        <dbReference type="EMBL" id="QNJ59243.1"/>
    </source>
</evidence>
<name>A0A7G8LPS1_9CAUD</name>
<accession>A0A7G8LPS1</accession>
<gene>
    <name evidence="1" type="primary">28</name>
    <name evidence="1" type="ORF">SEA_MRMIYAGI_28</name>
</gene>
<organism evidence="1 2">
    <name type="scientific">Mycobacterium phage MrMiyagi</name>
    <dbReference type="NCBI Taxonomy" id="2762395"/>
    <lineage>
        <taxon>Viruses</taxon>
        <taxon>Duplodnaviria</taxon>
        <taxon>Heunggongvirae</taxon>
        <taxon>Uroviricota</taxon>
        <taxon>Caudoviricetes</taxon>
        <taxon>Fowlmouthvirus</taxon>
        <taxon>Fowlmouthvirus fowlmouth</taxon>
    </lineage>
</organism>
<reference evidence="1 2" key="1">
    <citation type="submission" date="2020-07" db="EMBL/GenBank/DDBJ databases">
        <authorList>
            <person name="Baliraine F.N."/>
            <person name="Frederick G.D."/>
            <person name="Mills R.B."/>
            <person name="Woodruff J.W."/>
            <person name="Richardson W.J."/>
            <person name="Garlena R.A."/>
            <person name="Russell D.A."/>
            <person name="Pope W.H."/>
            <person name="Jacobs-Sera D."/>
            <person name="Hatfull G.F."/>
        </authorList>
    </citation>
    <scope>NUCLEOTIDE SEQUENCE [LARGE SCALE GENOMIC DNA]</scope>
</reference>
<sequence length="146" mass="14561">MIMAFYLANAVVTAMLGGGDNQSLAAFVGASPHICIYSGTVPANADAALSSNTKLAELICAATPFSSFTDTGSAARAVFGTISDDTSADATGTATFWRLIKADGTTVVGQGEVATAGKELTLNTTAITAGSVVSITSGYIELPEGG</sequence>
<evidence type="ECO:0000313" key="2">
    <source>
        <dbReference type="Proteomes" id="UP000515854"/>
    </source>
</evidence>
<protein>
    <submittedName>
        <fullName evidence="1">Uncharacterized protein</fullName>
    </submittedName>
</protein>
<dbReference type="EMBL" id="MT776806">
    <property type="protein sequence ID" value="QNJ59243.1"/>
    <property type="molecule type" value="Genomic_DNA"/>
</dbReference>
<dbReference type="Proteomes" id="UP000515854">
    <property type="component" value="Genome"/>
</dbReference>
<proteinExistence type="predicted"/>